<evidence type="ECO:0000313" key="1">
    <source>
        <dbReference type="EMBL" id="PNX66812.1"/>
    </source>
</evidence>
<organism evidence="1 2">
    <name type="scientific">Trifolium pratense</name>
    <name type="common">Red clover</name>
    <dbReference type="NCBI Taxonomy" id="57577"/>
    <lineage>
        <taxon>Eukaryota</taxon>
        <taxon>Viridiplantae</taxon>
        <taxon>Streptophyta</taxon>
        <taxon>Embryophyta</taxon>
        <taxon>Tracheophyta</taxon>
        <taxon>Spermatophyta</taxon>
        <taxon>Magnoliopsida</taxon>
        <taxon>eudicotyledons</taxon>
        <taxon>Gunneridae</taxon>
        <taxon>Pentapetalae</taxon>
        <taxon>rosids</taxon>
        <taxon>fabids</taxon>
        <taxon>Fabales</taxon>
        <taxon>Fabaceae</taxon>
        <taxon>Papilionoideae</taxon>
        <taxon>50 kb inversion clade</taxon>
        <taxon>NPAAA clade</taxon>
        <taxon>Hologalegina</taxon>
        <taxon>IRL clade</taxon>
        <taxon>Trifolieae</taxon>
        <taxon>Trifolium</taxon>
    </lineage>
</organism>
<reference evidence="1 2" key="1">
    <citation type="journal article" date="2014" name="Am. J. Bot.">
        <title>Genome assembly and annotation for red clover (Trifolium pratense; Fabaceae).</title>
        <authorList>
            <person name="Istvanek J."/>
            <person name="Jaros M."/>
            <person name="Krenek A."/>
            <person name="Repkova J."/>
        </authorList>
    </citation>
    <scope>NUCLEOTIDE SEQUENCE [LARGE SCALE GENOMIC DNA]</scope>
    <source>
        <strain evidence="2">cv. Tatra</strain>
        <tissue evidence="1">Young leaves</tissue>
    </source>
</reference>
<proteinExistence type="predicted"/>
<dbReference type="AlphaFoldDB" id="A0A2K3KKL3"/>
<sequence>MCCSYLLRGDVAQDGIVARCYSEEITTRSVVARNDDEEMIFKKGLLLVAMTKKLATSRFSVKRSLLLEDLLE</sequence>
<gene>
    <name evidence="1" type="ORF">L195_g063226</name>
</gene>
<dbReference type="EMBL" id="ASHM01198917">
    <property type="protein sequence ID" value="PNX66812.1"/>
    <property type="molecule type" value="Genomic_DNA"/>
</dbReference>
<reference evidence="1 2" key="2">
    <citation type="journal article" date="2017" name="Front. Plant Sci.">
        <title>Gene Classification and Mining of Molecular Markers Useful in Red Clover (Trifolium pratense) Breeding.</title>
        <authorList>
            <person name="Istvanek J."/>
            <person name="Dluhosova J."/>
            <person name="Dluhos P."/>
            <person name="Patkova L."/>
            <person name="Nedelnik J."/>
            <person name="Repkova J."/>
        </authorList>
    </citation>
    <scope>NUCLEOTIDE SEQUENCE [LARGE SCALE GENOMIC DNA]</scope>
    <source>
        <strain evidence="2">cv. Tatra</strain>
        <tissue evidence="1">Young leaves</tissue>
    </source>
</reference>
<comment type="caution">
    <text evidence="1">The sequence shown here is derived from an EMBL/GenBank/DDBJ whole genome shotgun (WGS) entry which is preliminary data.</text>
</comment>
<name>A0A2K3KKL3_TRIPR</name>
<dbReference type="Proteomes" id="UP000236291">
    <property type="component" value="Unassembled WGS sequence"/>
</dbReference>
<accession>A0A2K3KKL3</accession>
<evidence type="ECO:0000313" key="2">
    <source>
        <dbReference type="Proteomes" id="UP000236291"/>
    </source>
</evidence>
<protein>
    <submittedName>
        <fullName evidence="1">Uncharacterized protein</fullName>
    </submittedName>
</protein>